<dbReference type="InterPro" id="IPR037047">
    <property type="entry name" value="PITH_dom_sf"/>
</dbReference>
<dbReference type="InterPro" id="IPR008979">
    <property type="entry name" value="Galactose-bd-like_sf"/>
</dbReference>
<dbReference type="OrthoDB" id="2635at2759"/>
<sequence length="194" mass="20868">MAAANTAAAGTATAAPAPAAPAAPVQVPRGQVDLVDFIDWTGVECLNQDPSHSIVNALKQTLRDDEGLHLASDSDEQLLIYIPFMQVVKLHSALFKGPEEDGEICNSCNASCVITGPKTVKLFSNKEHMGFSNVNDYPPSDTLDLSADHLVENKPATLKYVKFQNVRSLTIFIEDNQSGSDVTKIHKIALYGTT</sequence>
<dbReference type="PROSITE" id="PS51532">
    <property type="entry name" value="PITH"/>
    <property type="match status" value="1"/>
</dbReference>
<reference evidence="4" key="1">
    <citation type="submission" date="2020-07" db="EMBL/GenBank/DDBJ databases">
        <title>Genome sequence and genetic diversity analysis of an under-domesticated orphan crop, white fonio (Digitaria exilis).</title>
        <authorList>
            <person name="Bennetzen J.L."/>
            <person name="Chen S."/>
            <person name="Ma X."/>
            <person name="Wang X."/>
            <person name="Yssel A.E.J."/>
            <person name="Chaluvadi S.R."/>
            <person name="Johnson M."/>
            <person name="Gangashetty P."/>
            <person name="Hamidou F."/>
            <person name="Sanogo M.D."/>
            <person name="Zwaenepoel A."/>
            <person name="Wallace J."/>
            <person name="Van De Peer Y."/>
            <person name="Van Deynze A."/>
        </authorList>
    </citation>
    <scope>NUCLEOTIDE SEQUENCE</scope>
    <source>
        <tissue evidence="4">Leaves</tissue>
    </source>
</reference>
<evidence type="ECO:0000313" key="5">
    <source>
        <dbReference type="Proteomes" id="UP000636709"/>
    </source>
</evidence>
<dbReference type="InterPro" id="IPR045099">
    <property type="entry name" value="PITH1-like"/>
</dbReference>
<accession>A0A835A9F1</accession>
<evidence type="ECO:0000313" key="4">
    <source>
        <dbReference type="EMBL" id="KAF8659298.1"/>
    </source>
</evidence>
<keyword evidence="5" id="KW-1185">Reference proteome</keyword>
<dbReference type="Pfam" id="PF06201">
    <property type="entry name" value="PITH"/>
    <property type="match status" value="1"/>
</dbReference>
<comment type="caution">
    <text evidence="4">The sequence shown here is derived from an EMBL/GenBank/DDBJ whole genome shotgun (WGS) entry which is preliminary data.</text>
</comment>
<comment type="similarity">
    <text evidence="1">Belongs to the PITHD1 family.</text>
</comment>
<dbReference type="InterPro" id="IPR010400">
    <property type="entry name" value="PITH_dom"/>
</dbReference>
<name>A0A835A9F1_9POAL</name>
<evidence type="ECO:0000256" key="1">
    <source>
        <dbReference type="ARBA" id="ARBA00025788"/>
    </source>
</evidence>
<evidence type="ECO:0000259" key="3">
    <source>
        <dbReference type="PROSITE" id="PS51532"/>
    </source>
</evidence>
<dbReference type="Proteomes" id="UP000636709">
    <property type="component" value="Unassembled WGS sequence"/>
</dbReference>
<dbReference type="SUPFAM" id="SSF49785">
    <property type="entry name" value="Galactose-binding domain-like"/>
    <property type="match status" value="1"/>
</dbReference>
<dbReference type="EMBL" id="JACEFO010002462">
    <property type="protein sequence ID" value="KAF8659298.1"/>
    <property type="molecule type" value="Genomic_DNA"/>
</dbReference>
<protein>
    <recommendedName>
        <fullName evidence="3">PITH domain-containing protein</fullName>
    </recommendedName>
</protein>
<gene>
    <name evidence="4" type="ORF">HU200_058499</name>
</gene>
<dbReference type="PANTHER" id="PTHR12175">
    <property type="entry name" value="AD039 HT014 THIOREDOXIN FAMILY TRP26"/>
    <property type="match status" value="1"/>
</dbReference>
<feature type="domain" description="PITH" evidence="3">
    <location>
        <begin position="23"/>
        <end position="194"/>
    </location>
</feature>
<organism evidence="4 5">
    <name type="scientific">Digitaria exilis</name>
    <dbReference type="NCBI Taxonomy" id="1010633"/>
    <lineage>
        <taxon>Eukaryota</taxon>
        <taxon>Viridiplantae</taxon>
        <taxon>Streptophyta</taxon>
        <taxon>Embryophyta</taxon>
        <taxon>Tracheophyta</taxon>
        <taxon>Spermatophyta</taxon>
        <taxon>Magnoliopsida</taxon>
        <taxon>Liliopsida</taxon>
        <taxon>Poales</taxon>
        <taxon>Poaceae</taxon>
        <taxon>PACMAD clade</taxon>
        <taxon>Panicoideae</taxon>
        <taxon>Panicodae</taxon>
        <taxon>Paniceae</taxon>
        <taxon>Anthephorinae</taxon>
        <taxon>Digitaria</taxon>
    </lineage>
</organism>
<dbReference type="PANTHER" id="PTHR12175:SF5">
    <property type="entry name" value="OS03G0795500 PROTEIN"/>
    <property type="match status" value="1"/>
</dbReference>
<dbReference type="AlphaFoldDB" id="A0A835A9F1"/>
<dbReference type="Gene3D" id="2.60.120.470">
    <property type="entry name" value="PITH domain"/>
    <property type="match status" value="1"/>
</dbReference>
<proteinExistence type="inferred from homology"/>
<evidence type="ECO:0000256" key="2">
    <source>
        <dbReference type="SAM" id="MobiDB-lite"/>
    </source>
</evidence>
<feature type="region of interest" description="Disordered" evidence="2">
    <location>
        <begin position="1"/>
        <end position="25"/>
    </location>
</feature>
<dbReference type="GO" id="GO:0005737">
    <property type="term" value="C:cytoplasm"/>
    <property type="evidence" value="ECO:0007669"/>
    <property type="project" value="UniProtKB-ARBA"/>
</dbReference>
<feature type="compositionally biased region" description="Low complexity" evidence="2">
    <location>
        <begin position="1"/>
        <end position="24"/>
    </location>
</feature>